<dbReference type="EMBL" id="BK016109">
    <property type="protein sequence ID" value="DAF95619.1"/>
    <property type="molecule type" value="Genomic_DNA"/>
</dbReference>
<proteinExistence type="predicted"/>
<protein>
    <submittedName>
        <fullName evidence="1">Uncharacterized protein</fullName>
    </submittedName>
</protein>
<evidence type="ECO:0000313" key="1">
    <source>
        <dbReference type="EMBL" id="DAF95619.1"/>
    </source>
</evidence>
<name>A0A8S5UMG9_9CAUD</name>
<sequence>MKSDIPNSAKGFINDRSTLHRDAITKESLYLD</sequence>
<organism evidence="1">
    <name type="scientific">Myoviridae sp. ctCo31</name>
    <dbReference type="NCBI Taxonomy" id="2825053"/>
    <lineage>
        <taxon>Viruses</taxon>
        <taxon>Duplodnaviria</taxon>
        <taxon>Heunggongvirae</taxon>
        <taxon>Uroviricota</taxon>
        <taxon>Caudoviricetes</taxon>
    </lineage>
</organism>
<reference evidence="1" key="1">
    <citation type="journal article" date="2021" name="Proc. Natl. Acad. Sci. U.S.A.">
        <title>A Catalog of Tens of Thousands of Viruses from Human Metagenomes Reveals Hidden Associations with Chronic Diseases.</title>
        <authorList>
            <person name="Tisza M.J."/>
            <person name="Buck C.B."/>
        </authorList>
    </citation>
    <scope>NUCLEOTIDE SEQUENCE</scope>
    <source>
        <strain evidence="1">CtCo31</strain>
    </source>
</reference>
<accession>A0A8S5UMG9</accession>